<dbReference type="InterPro" id="IPR004435">
    <property type="entry name" value="MobB_dom"/>
</dbReference>
<keyword evidence="3" id="KW-1185">Reference proteome</keyword>
<comment type="caution">
    <text evidence="2">The sequence shown here is derived from an EMBL/GenBank/DDBJ whole genome shotgun (WGS) entry which is preliminary data.</text>
</comment>
<dbReference type="GO" id="GO:0005525">
    <property type="term" value="F:GTP binding"/>
    <property type="evidence" value="ECO:0007669"/>
    <property type="project" value="InterPro"/>
</dbReference>
<dbReference type="RefSeq" id="WP_105960462.1">
    <property type="nucleotide sequence ID" value="NZ_PVNS01000023.1"/>
</dbReference>
<dbReference type="InterPro" id="IPR052539">
    <property type="entry name" value="MGD_biosynthesis_adapter"/>
</dbReference>
<dbReference type="EMBL" id="PVNS01000023">
    <property type="protein sequence ID" value="PRO64219.1"/>
    <property type="molecule type" value="Genomic_DNA"/>
</dbReference>
<reference evidence="2 3" key="1">
    <citation type="submission" date="2018-03" db="EMBL/GenBank/DDBJ databases">
        <title>Bacillus urumqiensis sp. nov., a moderately haloalkaliphilic bacterium isolated from a salt lake.</title>
        <authorList>
            <person name="Zhao B."/>
            <person name="Liao Z."/>
        </authorList>
    </citation>
    <scope>NUCLEOTIDE SEQUENCE [LARGE SCALE GENOMIC DNA]</scope>
    <source>
        <strain evidence="2 3">BZ-SZ-XJ18</strain>
    </source>
</reference>
<dbReference type="Gene3D" id="3.40.50.300">
    <property type="entry name" value="P-loop containing nucleotide triphosphate hydrolases"/>
    <property type="match status" value="1"/>
</dbReference>
<proteinExistence type="predicted"/>
<accession>A0A2P6MD65</accession>
<dbReference type="GO" id="GO:0006777">
    <property type="term" value="P:Mo-molybdopterin cofactor biosynthetic process"/>
    <property type="evidence" value="ECO:0007669"/>
    <property type="project" value="InterPro"/>
</dbReference>
<protein>
    <submittedName>
        <fullName evidence="2">Molybdopterin-guanine dinucleotide biosynthesis protein B</fullName>
    </submittedName>
</protein>
<dbReference type="PANTHER" id="PTHR40072">
    <property type="entry name" value="MOLYBDOPTERIN-GUANINE DINUCLEOTIDE BIOSYNTHESIS ADAPTER PROTEIN-RELATED"/>
    <property type="match status" value="1"/>
</dbReference>
<dbReference type="AlphaFoldDB" id="A0A2P6MD65"/>
<gene>
    <name evidence="2" type="primary">mobB</name>
    <name evidence="2" type="ORF">C6I21_15940</name>
</gene>
<evidence type="ECO:0000313" key="3">
    <source>
        <dbReference type="Proteomes" id="UP000243650"/>
    </source>
</evidence>
<dbReference type="SUPFAM" id="SSF52540">
    <property type="entry name" value="P-loop containing nucleoside triphosphate hydrolases"/>
    <property type="match status" value="1"/>
</dbReference>
<dbReference type="Pfam" id="PF03205">
    <property type="entry name" value="MobB"/>
    <property type="match status" value="1"/>
</dbReference>
<dbReference type="InterPro" id="IPR027417">
    <property type="entry name" value="P-loop_NTPase"/>
</dbReference>
<feature type="domain" description="Molybdopterin-guanine dinucleotide biosynthesis protein B (MobB)" evidence="1">
    <location>
        <begin position="3"/>
        <end position="122"/>
    </location>
</feature>
<dbReference type="NCBIfam" id="TIGR00176">
    <property type="entry name" value="mobB"/>
    <property type="match status" value="1"/>
</dbReference>
<name>A0A2P6MD65_ALKUR</name>
<evidence type="ECO:0000259" key="1">
    <source>
        <dbReference type="Pfam" id="PF03205"/>
    </source>
</evidence>
<dbReference type="Proteomes" id="UP000243650">
    <property type="component" value="Unassembled WGS sequence"/>
</dbReference>
<organism evidence="2 3">
    <name type="scientific">Alkalicoccus urumqiensis</name>
    <name type="common">Bacillus urumqiensis</name>
    <dbReference type="NCBI Taxonomy" id="1548213"/>
    <lineage>
        <taxon>Bacteria</taxon>
        <taxon>Bacillati</taxon>
        <taxon>Bacillota</taxon>
        <taxon>Bacilli</taxon>
        <taxon>Bacillales</taxon>
        <taxon>Bacillaceae</taxon>
        <taxon>Alkalicoccus</taxon>
    </lineage>
</organism>
<dbReference type="OrthoDB" id="9786803at2"/>
<dbReference type="PANTHER" id="PTHR40072:SF1">
    <property type="entry name" value="MOLYBDOPTERIN-GUANINE DINUCLEOTIDE BIOSYNTHESIS ADAPTER PROTEIN"/>
    <property type="match status" value="1"/>
</dbReference>
<sequence length="161" mass="17468">MRIIQAAGYSSSGKTTLVTLLTEWFTKEGLAVGVVKHHGTSSAVPEEEPGTDTYAHLKGGAQAVTLATEGGLRLTCARQVPLEEQLDIMKRLGMDIVLIEGWKNAPYAKIEVVREGIERPPLENVKAVAGVPGGENAFSWEELHNSCGRLGEWVWKTSDII</sequence>
<evidence type="ECO:0000313" key="2">
    <source>
        <dbReference type="EMBL" id="PRO64219.1"/>
    </source>
</evidence>